<dbReference type="AlphaFoldDB" id="A0ABD1UWK5"/>
<reference evidence="7" key="1">
    <citation type="submission" date="2024-07" db="EMBL/GenBank/DDBJ databases">
        <title>Two chromosome-level genome assemblies of Korean endemic species Abeliophyllum distichum and Forsythia ovata (Oleaceae).</title>
        <authorList>
            <person name="Jang H."/>
        </authorList>
    </citation>
    <scope>NUCLEOTIDE SEQUENCE [LARGE SCALE GENOMIC DNA]</scope>
</reference>
<dbReference type="PANTHER" id="PTHR11903">
    <property type="entry name" value="PROSTAGLANDIN G/H SYNTHASE"/>
    <property type="match status" value="1"/>
</dbReference>
<keyword evidence="7" id="KW-1185">Reference proteome</keyword>
<comment type="caution">
    <text evidence="6">The sequence shown here is derived from an EMBL/GenBank/DDBJ whole genome shotgun (WGS) entry which is preliminary data.</text>
</comment>
<dbReference type="PROSITE" id="PS50292">
    <property type="entry name" value="PEROXIDASE_3"/>
    <property type="match status" value="1"/>
</dbReference>
<dbReference type="InterPro" id="IPR019791">
    <property type="entry name" value="Haem_peroxidase_animal"/>
</dbReference>
<evidence type="ECO:0000313" key="7">
    <source>
        <dbReference type="Proteomes" id="UP001604277"/>
    </source>
</evidence>
<dbReference type="GO" id="GO:0006631">
    <property type="term" value="P:fatty acid metabolic process"/>
    <property type="evidence" value="ECO:0007669"/>
    <property type="project" value="UniProtKB-ARBA"/>
</dbReference>
<organism evidence="6 7">
    <name type="scientific">Forsythia ovata</name>
    <dbReference type="NCBI Taxonomy" id="205694"/>
    <lineage>
        <taxon>Eukaryota</taxon>
        <taxon>Viridiplantae</taxon>
        <taxon>Streptophyta</taxon>
        <taxon>Embryophyta</taxon>
        <taxon>Tracheophyta</taxon>
        <taxon>Spermatophyta</taxon>
        <taxon>Magnoliopsida</taxon>
        <taxon>eudicotyledons</taxon>
        <taxon>Gunneridae</taxon>
        <taxon>Pentapetalae</taxon>
        <taxon>asterids</taxon>
        <taxon>lamiids</taxon>
        <taxon>Lamiales</taxon>
        <taxon>Oleaceae</taxon>
        <taxon>Forsythieae</taxon>
        <taxon>Forsythia</taxon>
    </lineage>
</organism>
<evidence type="ECO:0000256" key="2">
    <source>
        <dbReference type="ARBA" id="ARBA00022821"/>
    </source>
</evidence>
<keyword evidence="4" id="KW-0560">Oxidoreductase</keyword>
<evidence type="ECO:0000313" key="6">
    <source>
        <dbReference type="EMBL" id="KAL2528890.1"/>
    </source>
</evidence>
<protein>
    <submittedName>
        <fullName evidence="6">Alpha-dioxygenase 2</fullName>
    </submittedName>
</protein>
<dbReference type="Gene3D" id="1.10.640.10">
    <property type="entry name" value="Haem peroxidase domain superfamily, animal type"/>
    <property type="match status" value="1"/>
</dbReference>
<dbReference type="Pfam" id="PF03098">
    <property type="entry name" value="An_peroxidase"/>
    <property type="match status" value="1"/>
</dbReference>
<keyword evidence="3" id="KW-0223">Dioxygenase</keyword>
<keyword evidence="2" id="KW-0611">Plant defense</keyword>
<dbReference type="GO" id="GO:0051213">
    <property type="term" value="F:dioxygenase activity"/>
    <property type="evidence" value="ECO:0007669"/>
    <property type="project" value="UniProtKB-KW"/>
</dbReference>
<evidence type="ECO:0000256" key="3">
    <source>
        <dbReference type="ARBA" id="ARBA00022964"/>
    </source>
</evidence>
<keyword evidence="5" id="KW-0408">Iron</keyword>
<gene>
    <name evidence="6" type="ORF">Fot_21491</name>
</gene>
<evidence type="ECO:0000256" key="5">
    <source>
        <dbReference type="ARBA" id="ARBA00023004"/>
    </source>
</evidence>
<dbReference type="Proteomes" id="UP001604277">
    <property type="component" value="Unassembled WGS sequence"/>
</dbReference>
<proteinExistence type="predicted"/>
<name>A0ABD1UWK5_9LAMI</name>
<accession>A0ABD1UWK5</accession>
<sequence length="127" mass="14281">MYDEGKSSGVSLDKSAAKYEIEDLSRIFKVFARISEEEDVEISLNITIRKDGQVISGDVRNIWAGLSTLQALFVQEHNAVCDALKEYPDLNDEDLYRHARLVTSAVIAKVHTIGWTVVLLKIDMLRA</sequence>
<dbReference type="SUPFAM" id="SSF48113">
    <property type="entry name" value="Heme-dependent peroxidases"/>
    <property type="match status" value="1"/>
</dbReference>
<dbReference type="InterPro" id="IPR010255">
    <property type="entry name" value="Haem_peroxidase_sf"/>
</dbReference>
<dbReference type="InterPro" id="IPR037120">
    <property type="entry name" value="Haem_peroxidase_sf_animal"/>
</dbReference>
<evidence type="ECO:0000256" key="4">
    <source>
        <dbReference type="ARBA" id="ARBA00023002"/>
    </source>
</evidence>
<dbReference type="EMBL" id="JBFOLJ010000006">
    <property type="protein sequence ID" value="KAL2528890.1"/>
    <property type="molecule type" value="Genomic_DNA"/>
</dbReference>
<dbReference type="GO" id="GO:0046872">
    <property type="term" value="F:metal ion binding"/>
    <property type="evidence" value="ECO:0007669"/>
    <property type="project" value="UniProtKB-KW"/>
</dbReference>
<dbReference type="GO" id="GO:0006952">
    <property type="term" value="P:defense response"/>
    <property type="evidence" value="ECO:0007669"/>
    <property type="project" value="UniProtKB-KW"/>
</dbReference>
<evidence type="ECO:0000256" key="1">
    <source>
        <dbReference type="ARBA" id="ARBA00022723"/>
    </source>
</evidence>
<dbReference type="PANTHER" id="PTHR11903:SF11">
    <property type="entry name" value="ALPHA-DIOXYGENASE 1"/>
    <property type="match status" value="1"/>
</dbReference>
<dbReference type="InterPro" id="IPR050783">
    <property type="entry name" value="Oxylipin_biosynth_metab"/>
</dbReference>
<keyword evidence="1" id="KW-0479">Metal-binding</keyword>